<name>A0ABW3LFT9_9BACL</name>
<dbReference type="Pfam" id="PF13468">
    <property type="entry name" value="Glyoxalase_3"/>
    <property type="match status" value="1"/>
</dbReference>
<dbReference type="SUPFAM" id="SSF54593">
    <property type="entry name" value="Glyoxalase/Bleomycin resistance protein/Dihydroxybiphenyl dioxygenase"/>
    <property type="match status" value="1"/>
</dbReference>
<evidence type="ECO:0000313" key="2">
    <source>
        <dbReference type="EMBL" id="MFD1032266.1"/>
    </source>
</evidence>
<dbReference type="Proteomes" id="UP001597109">
    <property type="component" value="Unassembled WGS sequence"/>
</dbReference>
<accession>A0ABW3LFT9</accession>
<dbReference type="EMBL" id="JBHTKI010000019">
    <property type="protein sequence ID" value="MFD1032266.1"/>
    <property type="molecule type" value="Genomic_DNA"/>
</dbReference>
<dbReference type="InterPro" id="IPR025870">
    <property type="entry name" value="Glyoxalase-like_dom"/>
</dbReference>
<dbReference type="Gene3D" id="3.10.180.10">
    <property type="entry name" value="2,3-Dihydroxybiphenyl 1,2-Dioxygenase, domain 1"/>
    <property type="match status" value="1"/>
</dbReference>
<proteinExistence type="predicted"/>
<sequence>MKFDHVVHFTDSTPEDTVSFWKQQTLHAVVGGRHEKWGTRNALFYGRDSYIEWLAIENREIAERADHPLTKLLLHNGSGFGTLCFRTTSIEELNRRLIGSGFQTSGILDGSRLTAEGKLLEWKMLFINEEPSARLPNPFFIQWNETDTERYEGLKATGAITETQQEIAVSRCVFGVEDVEEMSDRWKVLLGGSLQLPNCLIEFRKLEGHKERLEEVHFENGTKRLAFEKGVYFLP</sequence>
<organism evidence="2 3">
    <name type="scientific">Metaplanococcus flavidus</name>
    <dbReference type="NCBI Taxonomy" id="569883"/>
    <lineage>
        <taxon>Bacteria</taxon>
        <taxon>Bacillati</taxon>
        <taxon>Bacillota</taxon>
        <taxon>Bacilli</taxon>
        <taxon>Bacillales</taxon>
        <taxon>Caryophanaceae</taxon>
        <taxon>Metaplanococcus</taxon>
    </lineage>
</organism>
<feature type="domain" description="Glyoxalase-like" evidence="1">
    <location>
        <begin position="3"/>
        <end position="189"/>
    </location>
</feature>
<reference evidence="3" key="1">
    <citation type="journal article" date="2019" name="Int. J. Syst. Evol. Microbiol.">
        <title>The Global Catalogue of Microorganisms (GCM) 10K type strain sequencing project: providing services to taxonomists for standard genome sequencing and annotation.</title>
        <authorList>
            <consortium name="The Broad Institute Genomics Platform"/>
            <consortium name="The Broad Institute Genome Sequencing Center for Infectious Disease"/>
            <person name="Wu L."/>
            <person name="Ma J."/>
        </authorList>
    </citation>
    <scope>NUCLEOTIDE SEQUENCE [LARGE SCALE GENOMIC DNA]</scope>
    <source>
        <strain evidence="3">CCUG 56756</strain>
    </source>
</reference>
<dbReference type="InterPro" id="IPR029068">
    <property type="entry name" value="Glyas_Bleomycin-R_OHBP_Dase"/>
</dbReference>
<comment type="caution">
    <text evidence="2">The sequence shown here is derived from an EMBL/GenBank/DDBJ whole genome shotgun (WGS) entry which is preliminary data.</text>
</comment>
<dbReference type="PANTHER" id="PTHR40265:SF1">
    <property type="entry name" value="GLYOXALASE-LIKE DOMAIN-CONTAINING PROTEIN"/>
    <property type="match status" value="1"/>
</dbReference>
<dbReference type="RefSeq" id="WP_144839172.1">
    <property type="nucleotide sequence ID" value="NZ_JBHTKI010000019.1"/>
</dbReference>
<protein>
    <submittedName>
        <fullName evidence="2">VOC family protein</fullName>
    </submittedName>
</protein>
<keyword evidence="3" id="KW-1185">Reference proteome</keyword>
<evidence type="ECO:0000313" key="3">
    <source>
        <dbReference type="Proteomes" id="UP001597109"/>
    </source>
</evidence>
<evidence type="ECO:0000259" key="1">
    <source>
        <dbReference type="Pfam" id="PF13468"/>
    </source>
</evidence>
<gene>
    <name evidence="2" type="ORF">ACFQ1X_12570</name>
</gene>
<dbReference type="PANTHER" id="PTHR40265">
    <property type="entry name" value="BLL2707 PROTEIN"/>
    <property type="match status" value="1"/>
</dbReference>